<keyword evidence="3 5" id="KW-0964">Secreted</keyword>
<sequence length="187" mass="20413">MRLLFNLLVVAALTLLASTNAQSIDTVAHQRQRANFESHKLLRSLKTNIEDVVEDSGDVEEERAPKFLTMKQLQKLRKSERIKEIKEVLAIGMVNGKAAAQAAAAAAKTKKVATISTQLDDNAAEMLKTKSLKNEVFIRWHNDGVHPQAIFDALAQPGKYSGAKWNGIAIAYLNFASDVAKAAAKAS</sequence>
<dbReference type="VEuPathDB" id="FungiDB:KRP22_4319"/>
<protein>
    <recommendedName>
        <fullName evidence="5">RxLR effector protein</fullName>
    </recommendedName>
</protein>
<dbReference type="GO" id="GO:0005576">
    <property type="term" value="C:extracellular region"/>
    <property type="evidence" value="ECO:0007669"/>
    <property type="project" value="UniProtKB-SubCell"/>
</dbReference>
<dbReference type="VEuPathDB" id="FungiDB:KRP23_14476"/>
<dbReference type="EMBL" id="DS566033">
    <property type="status" value="NOT_ANNOTATED_CDS"/>
    <property type="molecule type" value="Genomic_DNA"/>
</dbReference>
<comment type="domain">
    <text evidence="5">The RxLR-dEER motif acts to carry the protein into the host cell cytoplasm through binding to cell surface phosphatidylinositol-3-phosphate.</text>
</comment>
<dbReference type="AlphaFoldDB" id="H3GQI0"/>
<evidence type="ECO:0000256" key="2">
    <source>
        <dbReference type="ARBA" id="ARBA00010400"/>
    </source>
</evidence>
<dbReference type="eggNOG" id="ENOG502R7PJ">
    <property type="taxonomic scope" value="Eukaryota"/>
</dbReference>
<dbReference type="EnsemblProtists" id="Phyra79061">
    <property type="protein sequence ID" value="Phyra79061"/>
    <property type="gene ID" value="Phyra79061"/>
</dbReference>
<evidence type="ECO:0000313" key="7">
    <source>
        <dbReference type="Proteomes" id="UP000005238"/>
    </source>
</evidence>
<evidence type="ECO:0000256" key="3">
    <source>
        <dbReference type="ARBA" id="ARBA00022525"/>
    </source>
</evidence>
<dbReference type="InterPro" id="IPR031825">
    <property type="entry name" value="RXLR"/>
</dbReference>
<keyword evidence="7" id="KW-1185">Reference proteome</keyword>
<evidence type="ECO:0000256" key="1">
    <source>
        <dbReference type="ARBA" id="ARBA00004613"/>
    </source>
</evidence>
<dbReference type="EnsemblProtists" id="Phyra79052">
    <property type="protein sequence ID" value="Phyra79052"/>
    <property type="gene ID" value="Phyra79052"/>
</dbReference>
<evidence type="ECO:0000313" key="6">
    <source>
        <dbReference type="EnsemblProtists" id="Phyra79052"/>
    </source>
</evidence>
<keyword evidence="4 5" id="KW-0732">Signal</keyword>
<dbReference type="Proteomes" id="UP000005238">
    <property type="component" value="Unassembled WGS sequence"/>
</dbReference>
<comment type="similarity">
    <text evidence="2 5">Belongs to the RxLR effector family.</text>
</comment>
<organism evidence="6 7">
    <name type="scientific">Phytophthora ramorum</name>
    <name type="common">Sudden oak death agent</name>
    <dbReference type="NCBI Taxonomy" id="164328"/>
    <lineage>
        <taxon>Eukaryota</taxon>
        <taxon>Sar</taxon>
        <taxon>Stramenopiles</taxon>
        <taxon>Oomycota</taxon>
        <taxon>Peronosporomycetes</taxon>
        <taxon>Peronosporales</taxon>
        <taxon>Peronosporaceae</taxon>
        <taxon>Phytophthora</taxon>
    </lineage>
</organism>
<reference evidence="7" key="1">
    <citation type="journal article" date="2006" name="Science">
        <title>Phytophthora genome sequences uncover evolutionary origins and mechanisms of pathogenesis.</title>
        <authorList>
            <person name="Tyler B.M."/>
            <person name="Tripathy S."/>
            <person name="Zhang X."/>
            <person name="Dehal P."/>
            <person name="Jiang R.H."/>
            <person name="Aerts A."/>
            <person name="Arredondo F.D."/>
            <person name="Baxter L."/>
            <person name="Bensasson D."/>
            <person name="Beynon J.L."/>
            <person name="Chapman J."/>
            <person name="Damasceno C.M."/>
            <person name="Dorrance A.E."/>
            <person name="Dou D."/>
            <person name="Dickerman A.W."/>
            <person name="Dubchak I.L."/>
            <person name="Garbelotto M."/>
            <person name="Gijzen M."/>
            <person name="Gordon S.G."/>
            <person name="Govers F."/>
            <person name="Grunwald N.J."/>
            <person name="Huang W."/>
            <person name="Ivors K.L."/>
            <person name="Jones R.W."/>
            <person name="Kamoun S."/>
            <person name="Krampis K."/>
            <person name="Lamour K.H."/>
            <person name="Lee M.K."/>
            <person name="McDonald W.H."/>
            <person name="Medina M."/>
            <person name="Meijer H.J."/>
            <person name="Nordberg E.K."/>
            <person name="Maclean D.J."/>
            <person name="Ospina-Giraldo M.D."/>
            <person name="Morris P.F."/>
            <person name="Phuntumart V."/>
            <person name="Putnam N.H."/>
            <person name="Rash S."/>
            <person name="Rose J.K."/>
            <person name="Sakihama Y."/>
            <person name="Salamov A.A."/>
            <person name="Savidor A."/>
            <person name="Scheuring C.F."/>
            <person name="Smith B.M."/>
            <person name="Sobral B.W."/>
            <person name="Terry A."/>
            <person name="Torto-Alalibo T.A."/>
            <person name="Win J."/>
            <person name="Xu Z."/>
            <person name="Zhang H."/>
            <person name="Grigoriev I.V."/>
            <person name="Rokhsar D.S."/>
            <person name="Boore J.L."/>
        </authorList>
    </citation>
    <scope>NUCLEOTIDE SEQUENCE [LARGE SCALE GENOMIC DNA]</scope>
    <source>
        <strain evidence="7">Pr102</strain>
    </source>
</reference>
<name>H3GQI0_PHYRM</name>
<evidence type="ECO:0000256" key="4">
    <source>
        <dbReference type="ARBA" id="ARBA00022729"/>
    </source>
</evidence>
<comment type="subcellular location">
    <subcellularLocation>
        <location evidence="1 5">Secreted</location>
    </subcellularLocation>
</comment>
<accession>H3GQI0</accession>
<comment type="function">
    <text evidence="5">Effector that suppresses plant defense responses during pathogen infection.</text>
</comment>
<reference evidence="6" key="2">
    <citation type="submission" date="2015-06" db="UniProtKB">
        <authorList>
            <consortium name="EnsemblProtists"/>
        </authorList>
    </citation>
    <scope>IDENTIFICATION</scope>
    <source>
        <strain evidence="6">Pr102</strain>
    </source>
</reference>
<proteinExistence type="inferred from homology"/>
<dbReference type="HOGENOM" id="CLU_1450361_0_0_1"/>
<dbReference type="Pfam" id="PF16810">
    <property type="entry name" value="RXLR"/>
    <property type="match status" value="1"/>
</dbReference>
<feature type="signal peptide" evidence="5">
    <location>
        <begin position="1"/>
        <end position="21"/>
    </location>
</feature>
<feature type="chain" id="PRO_5010118868" description="RxLR effector protein" evidence="5">
    <location>
        <begin position="22"/>
        <end position="187"/>
    </location>
</feature>
<evidence type="ECO:0000256" key="5">
    <source>
        <dbReference type="RuleBase" id="RU367124"/>
    </source>
</evidence>
<dbReference type="InParanoid" id="H3GQI0"/>